<name>A0A165HID1_9BASI</name>
<dbReference type="OrthoDB" id="2447803at2759"/>
<dbReference type="Proteomes" id="UP000076842">
    <property type="component" value="Unassembled WGS sequence"/>
</dbReference>
<dbReference type="InterPro" id="IPR032675">
    <property type="entry name" value="LRR_dom_sf"/>
</dbReference>
<organism evidence="1 2">
    <name type="scientific">Calocera cornea HHB12733</name>
    <dbReference type="NCBI Taxonomy" id="1353952"/>
    <lineage>
        <taxon>Eukaryota</taxon>
        <taxon>Fungi</taxon>
        <taxon>Dikarya</taxon>
        <taxon>Basidiomycota</taxon>
        <taxon>Agaricomycotina</taxon>
        <taxon>Dacrymycetes</taxon>
        <taxon>Dacrymycetales</taxon>
        <taxon>Dacrymycetaceae</taxon>
        <taxon>Calocera</taxon>
    </lineage>
</organism>
<evidence type="ECO:0000313" key="1">
    <source>
        <dbReference type="EMBL" id="KZT59339.1"/>
    </source>
</evidence>
<accession>A0A165HID1</accession>
<reference evidence="1 2" key="1">
    <citation type="journal article" date="2016" name="Mol. Biol. Evol.">
        <title>Comparative Genomics of Early-Diverging Mushroom-Forming Fungi Provides Insights into the Origins of Lignocellulose Decay Capabilities.</title>
        <authorList>
            <person name="Nagy L.G."/>
            <person name="Riley R."/>
            <person name="Tritt A."/>
            <person name="Adam C."/>
            <person name="Daum C."/>
            <person name="Floudas D."/>
            <person name="Sun H."/>
            <person name="Yadav J.S."/>
            <person name="Pangilinan J."/>
            <person name="Larsson K.H."/>
            <person name="Matsuura K."/>
            <person name="Barry K."/>
            <person name="Labutti K."/>
            <person name="Kuo R."/>
            <person name="Ohm R.A."/>
            <person name="Bhattacharya S.S."/>
            <person name="Shirouzu T."/>
            <person name="Yoshinaga Y."/>
            <person name="Martin F.M."/>
            <person name="Grigoriev I.V."/>
            <person name="Hibbett D.S."/>
        </authorList>
    </citation>
    <scope>NUCLEOTIDE SEQUENCE [LARGE SCALE GENOMIC DNA]</scope>
    <source>
        <strain evidence="1 2">HHB12733</strain>
    </source>
</reference>
<keyword evidence="2" id="KW-1185">Reference proteome</keyword>
<gene>
    <name evidence="1" type="ORF">CALCODRAFT_194587</name>
</gene>
<dbReference type="AlphaFoldDB" id="A0A165HID1"/>
<dbReference type="SUPFAM" id="SSF52047">
    <property type="entry name" value="RNI-like"/>
    <property type="match status" value="1"/>
</dbReference>
<proteinExistence type="predicted"/>
<evidence type="ECO:0000313" key="2">
    <source>
        <dbReference type="Proteomes" id="UP000076842"/>
    </source>
</evidence>
<sequence>MARLHRIWYIDELVLTIFEQCPLSSAAALARTCWRMYRIGTPLIWASPPLSALISLVEADDELEPVSSKTRIRRSRRRSKNSARAKAVFPPTRLQFLAPWITDLVLVDTIRDENLAIETLMEVVTQYPTESLFTRLQTLVIIALSADFLDTISKFTKTDLAWIKVFLKPPLVDDQDDPESGYESFLSQLCAMSRLDSLTLYGSDTTAEAERHFISAVLQRFPELDTFDAWRMQTDTEFFRTLSNASQLAHLRIQLGGLPDRTELGTVSLPNLETLIVEYGSNTDLQNLLSSLEAPLLYLIQLDFHDTVEIVDYELNDTTGFTSKAYQLIVQRIASSWSKTLEELTISRLGPIRTHAATHRMWGFDTIRPLLSCHQMRKFQIPPAVRVRVNGADLIQLGKSWPRIRELSLAGFGSPVEQNAWVGVEPFFTFLGACRELELLELSVRLERAPDIVPDIDNPPEAVALCYDSPLRELSVHDCPAVDVDYTAKLLRRLFPKLERFHYARRGVMTWTGHRPWDIDRVLCMRELTERLGVEWDGD</sequence>
<evidence type="ECO:0008006" key="3">
    <source>
        <dbReference type="Google" id="ProtNLM"/>
    </source>
</evidence>
<protein>
    <recommendedName>
        <fullName evidence="3">F-box domain-containing protein</fullName>
    </recommendedName>
</protein>
<dbReference type="Gene3D" id="3.80.10.10">
    <property type="entry name" value="Ribonuclease Inhibitor"/>
    <property type="match status" value="1"/>
</dbReference>
<dbReference type="EMBL" id="KV423941">
    <property type="protein sequence ID" value="KZT59339.1"/>
    <property type="molecule type" value="Genomic_DNA"/>
</dbReference>
<dbReference type="InParanoid" id="A0A165HID1"/>